<keyword evidence="2" id="KW-0964">Secreted</keyword>
<evidence type="ECO:0000313" key="4">
    <source>
        <dbReference type="Proteomes" id="UP000887577"/>
    </source>
</evidence>
<evidence type="ECO:0000256" key="1">
    <source>
        <dbReference type="ARBA" id="ARBA00004613"/>
    </source>
</evidence>
<dbReference type="AlphaFoldDB" id="A0A914YSY0"/>
<dbReference type="GO" id="GO:0004623">
    <property type="term" value="F:phospholipase A2 activity"/>
    <property type="evidence" value="ECO:0007669"/>
    <property type="project" value="InterPro"/>
</dbReference>
<keyword evidence="4" id="KW-1185">Reference proteome</keyword>
<evidence type="ECO:0000256" key="3">
    <source>
        <dbReference type="SAM" id="SignalP"/>
    </source>
</evidence>
<keyword evidence="3" id="KW-0732">Signal</keyword>
<dbReference type="SUPFAM" id="SSF48619">
    <property type="entry name" value="Phospholipase A2, PLA2"/>
    <property type="match status" value="1"/>
</dbReference>
<evidence type="ECO:0000313" key="5">
    <source>
        <dbReference type="WBParaSite" id="PSU_v2.g3268.t1"/>
    </source>
</evidence>
<proteinExistence type="predicted"/>
<comment type="subcellular location">
    <subcellularLocation>
        <location evidence="1">Secreted</location>
    </subcellularLocation>
</comment>
<reference evidence="5" key="1">
    <citation type="submission" date="2022-11" db="UniProtKB">
        <authorList>
            <consortium name="WormBaseParasite"/>
        </authorList>
    </citation>
    <scope>IDENTIFICATION</scope>
</reference>
<name>A0A914YSY0_9BILA</name>
<feature type="chain" id="PRO_5037755829" evidence="3">
    <location>
        <begin position="21"/>
        <end position="121"/>
    </location>
</feature>
<dbReference type="Proteomes" id="UP000887577">
    <property type="component" value="Unplaced"/>
</dbReference>
<dbReference type="PANTHER" id="PTHR34228">
    <property type="entry name" value="PROTEIN CBG09474-RELATED"/>
    <property type="match status" value="1"/>
</dbReference>
<dbReference type="InterPro" id="IPR053322">
    <property type="entry name" value="PLA2-like"/>
</dbReference>
<sequence>MYKFCVALASFMLIVNLNYAQQLSCGSGNFQTHVATTLISSSCKNGLAQFDGCCRTHDGCYHDQKGRKLCDGTLCDCLINSLLSFDSKACRRNAELFCNLVTLFGSKAYSNSGKKLSAQNK</sequence>
<organism evidence="4 5">
    <name type="scientific">Panagrolaimus superbus</name>
    <dbReference type="NCBI Taxonomy" id="310955"/>
    <lineage>
        <taxon>Eukaryota</taxon>
        <taxon>Metazoa</taxon>
        <taxon>Ecdysozoa</taxon>
        <taxon>Nematoda</taxon>
        <taxon>Chromadorea</taxon>
        <taxon>Rhabditida</taxon>
        <taxon>Tylenchina</taxon>
        <taxon>Panagrolaimomorpha</taxon>
        <taxon>Panagrolaimoidea</taxon>
        <taxon>Panagrolaimidae</taxon>
        <taxon>Panagrolaimus</taxon>
    </lineage>
</organism>
<evidence type="ECO:0000256" key="2">
    <source>
        <dbReference type="ARBA" id="ARBA00022525"/>
    </source>
</evidence>
<dbReference type="GO" id="GO:0006644">
    <property type="term" value="P:phospholipid metabolic process"/>
    <property type="evidence" value="ECO:0007669"/>
    <property type="project" value="InterPro"/>
</dbReference>
<dbReference type="GO" id="GO:0050482">
    <property type="term" value="P:arachidonate secretion"/>
    <property type="evidence" value="ECO:0007669"/>
    <property type="project" value="InterPro"/>
</dbReference>
<dbReference type="GO" id="GO:0005576">
    <property type="term" value="C:extracellular region"/>
    <property type="evidence" value="ECO:0007669"/>
    <property type="project" value="UniProtKB-SubCell"/>
</dbReference>
<accession>A0A914YSY0</accession>
<protein>
    <submittedName>
        <fullName evidence="5">Uncharacterized protein</fullName>
    </submittedName>
</protein>
<dbReference type="WBParaSite" id="PSU_v2.g3268.t1">
    <property type="protein sequence ID" value="PSU_v2.g3268.t1"/>
    <property type="gene ID" value="PSU_v2.g3268"/>
</dbReference>
<dbReference type="InterPro" id="IPR033113">
    <property type="entry name" value="PLA2_histidine"/>
</dbReference>
<dbReference type="PROSITE" id="PS00118">
    <property type="entry name" value="PA2_HIS"/>
    <property type="match status" value="1"/>
</dbReference>
<feature type="signal peptide" evidence="3">
    <location>
        <begin position="1"/>
        <end position="20"/>
    </location>
</feature>
<dbReference type="InterPro" id="IPR036444">
    <property type="entry name" value="PLipase_A2_dom_sf"/>
</dbReference>